<evidence type="ECO:0000313" key="2">
    <source>
        <dbReference type="EMBL" id="GIM46927.1"/>
    </source>
</evidence>
<evidence type="ECO:0000256" key="1">
    <source>
        <dbReference type="SAM" id="MobiDB-lite"/>
    </source>
</evidence>
<feature type="region of interest" description="Disordered" evidence="1">
    <location>
        <begin position="1"/>
        <end position="33"/>
    </location>
</feature>
<feature type="compositionally biased region" description="Basic and acidic residues" evidence="1">
    <location>
        <begin position="1"/>
        <end position="11"/>
    </location>
</feature>
<dbReference type="EMBL" id="BOQE01000001">
    <property type="protein sequence ID" value="GIM46927.1"/>
    <property type="molecule type" value="Genomic_DNA"/>
</dbReference>
<organism evidence="2 3">
    <name type="scientific">Collibacillus ludicampi</name>
    <dbReference type="NCBI Taxonomy" id="2771369"/>
    <lineage>
        <taxon>Bacteria</taxon>
        <taxon>Bacillati</taxon>
        <taxon>Bacillota</taxon>
        <taxon>Bacilli</taxon>
        <taxon>Bacillales</taxon>
        <taxon>Alicyclobacillaceae</taxon>
        <taxon>Collibacillus</taxon>
    </lineage>
</organism>
<accession>A0AAV4LGJ3</accession>
<keyword evidence="3" id="KW-1185">Reference proteome</keyword>
<name>A0AAV4LGJ3_9BACL</name>
<proteinExistence type="predicted"/>
<evidence type="ECO:0000313" key="3">
    <source>
        <dbReference type="Proteomes" id="UP001057291"/>
    </source>
</evidence>
<dbReference type="RefSeq" id="WP_282199963.1">
    <property type="nucleotide sequence ID" value="NZ_BOQE01000001.1"/>
</dbReference>
<sequence>MEERKQKRELKPNIAPGSENLEEDATPEEVVQGNYTPVTRLVFDEIEPSP</sequence>
<gene>
    <name evidence="2" type="ORF">DNHGIG_24760</name>
</gene>
<reference evidence="2" key="1">
    <citation type="journal article" date="2023" name="Int. J. Syst. Evol. Microbiol.">
        <title>Collibacillus ludicampi gen. nov., sp. nov., a new soil bacterium of the family Alicyclobacillaceae.</title>
        <authorList>
            <person name="Jojima T."/>
            <person name="Ioku Y."/>
            <person name="Fukuta Y."/>
            <person name="Shirasaka N."/>
            <person name="Matsumura Y."/>
            <person name="Mori M."/>
        </authorList>
    </citation>
    <scope>NUCLEOTIDE SEQUENCE</scope>
    <source>
        <strain evidence="2">TP075</strain>
    </source>
</reference>
<dbReference type="Proteomes" id="UP001057291">
    <property type="component" value="Unassembled WGS sequence"/>
</dbReference>
<dbReference type="AlphaFoldDB" id="A0AAV4LGJ3"/>
<comment type="caution">
    <text evidence="2">The sequence shown here is derived from an EMBL/GenBank/DDBJ whole genome shotgun (WGS) entry which is preliminary data.</text>
</comment>
<protein>
    <submittedName>
        <fullName evidence="2">Uncharacterized protein</fullName>
    </submittedName>
</protein>